<evidence type="ECO:0000256" key="1">
    <source>
        <dbReference type="SAM" id="SignalP"/>
    </source>
</evidence>
<dbReference type="GO" id="GO:0005783">
    <property type="term" value="C:endoplasmic reticulum"/>
    <property type="evidence" value="ECO:0000318"/>
    <property type="project" value="GO_Central"/>
</dbReference>
<dbReference type="InParanoid" id="A9V5J3"/>
<accession>A9V5J3</accession>
<dbReference type="OMA" id="CVRYRAS"/>
<protein>
    <recommendedName>
        <fullName evidence="2">Sulfatase-modifying factor enzyme-like domain-containing protein</fullName>
    </recommendedName>
</protein>
<dbReference type="RefSeq" id="XP_001747993.1">
    <property type="nucleotide sequence ID" value="XM_001747941.1"/>
</dbReference>
<dbReference type="InterPro" id="IPR042095">
    <property type="entry name" value="SUMF_sf"/>
</dbReference>
<organism evidence="3 4">
    <name type="scientific">Monosiga brevicollis</name>
    <name type="common">Choanoflagellate</name>
    <dbReference type="NCBI Taxonomy" id="81824"/>
    <lineage>
        <taxon>Eukaryota</taxon>
        <taxon>Choanoflagellata</taxon>
        <taxon>Craspedida</taxon>
        <taxon>Salpingoecidae</taxon>
        <taxon>Monosiga</taxon>
    </lineage>
</organism>
<dbReference type="AlphaFoldDB" id="A9V5J3"/>
<dbReference type="InterPro" id="IPR016187">
    <property type="entry name" value="CTDL_fold"/>
</dbReference>
<evidence type="ECO:0000259" key="2">
    <source>
        <dbReference type="Pfam" id="PF03781"/>
    </source>
</evidence>
<keyword evidence="4" id="KW-1185">Reference proteome</keyword>
<dbReference type="Gene3D" id="3.90.1580.10">
    <property type="entry name" value="paralog of FGE (formylglycine-generating enzyme)"/>
    <property type="match status" value="1"/>
</dbReference>
<dbReference type="SUPFAM" id="SSF56436">
    <property type="entry name" value="C-type lectin-like"/>
    <property type="match status" value="1"/>
</dbReference>
<sequence length="360" mass="39551">MSSFVARATAACILLAMALNAAAKPLDTREMIQVPAGTSETWEWDVALSSPPIFPLANGSSLICLRSEWPVLRCNVCAPSLIIAAKDFEVGADFNNARDGEAPPRKASVRPVSCHELSTNTVNNSAFRAFVRATKYTTEAEQYGWSFVFHLLASDSVRAEVTETIKGSEWWLPVPRAYWRMPFGKGSSIKGRNDYPVTQISWNDARAFCKWRGMRLPTEAEWELAAGGSKQSKRYPWGPRAGLDHMNVWQGKFPDVNTKADGHLGLAPVDAYGPQTDTGFYNLLGNGWEWVDQVYEGQPGEPPSQEKRVVLKGGSYVDSVDGQTNHPVRVTTRMGNTVDSASDNMSFRCAVSAAAAHDEL</sequence>
<feature type="chain" id="PRO_5002745131" description="Sulfatase-modifying factor enzyme-like domain-containing protein" evidence="1">
    <location>
        <begin position="24"/>
        <end position="360"/>
    </location>
</feature>
<dbReference type="FunCoup" id="A9V5J3">
    <property type="interactions" value="227"/>
</dbReference>
<dbReference type="EMBL" id="CH991560">
    <property type="protein sequence ID" value="EDQ87380.1"/>
    <property type="molecule type" value="Genomic_DNA"/>
</dbReference>
<evidence type="ECO:0000313" key="3">
    <source>
        <dbReference type="EMBL" id="EDQ87380.1"/>
    </source>
</evidence>
<evidence type="ECO:0000313" key="4">
    <source>
        <dbReference type="Proteomes" id="UP000001357"/>
    </source>
</evidence>
<dbReference type="eggNOG" id="ENOG502QRY6">
    <property type="taxonomic scope" value="Eukaryota"/>
</dbReference>
<dbReference type="GeneID" id="5893252"/>
<name>A9V5J3_MONBE</name>
<feature type="domain" description="Sulfatase-modifying factor enzyme-like" evidence="2">
    <location>
        <begin position="83"/>
        <end position="350"/>
    </location>
</feature>
<reference evidence="3 4" key="1">
    <citation type="journal article" date="2008" name="Nature">
        <title>The genome of the choanoflagellate Monosiga brevicollis and the origin of metazoans.</title>
        <authorList>
            <consortium name="JGI Sequencing"/>
            <person name="King N."/>
            <person name="Westbrook M.J."/>
            <person name="Young S.L."/>
            <person name="Kuo A."/>
            <person name="Abedin M."/>
            <person name="Chapman J."/>
            <person name="Fairclough S."/>
            <person name="Hellsten U."/>
            <person name="Isogai Y."/>
            <person name="Letunic I."/>
            <person name="Marr M."/>
            <person name="Pincus D."/>
            <person name="Putnam N."/>
            <person name="Rokas A."/>
            <person name="Wright K.J."/>
            <person name="Zuzow R."/>
            <person name="Dirks W."/>
            <person name="Good M."/>
            <person name="Goodstein D."/>
            <person name="Lemons D."/>
            <person name="Li W."/>
            <person name="Lyons J.B."/>
            <person name="Morris A."/>
            <person name="Nichols S."/>
            <person name="Richter D.J."/>
            <person name="Salamov A."/>
            <person name="Bork P."/>
            <person name="Lim W.A."/>
            <person name="Manning G."/>
            <person name="Miller W.T."/>
            <person name="McGinnis W."/>
            <person name="Shapiro H."/>
            <person name="Tjian R."/>
            <person name="Grigoriev I.V."/>
            <person name="Rokhsar D."/>
        </authorList>
    </citation>
    <scope>NUCLEOTIDE SEQUENCE [LARGE SCALE GENOMIC DNA]</scope>
    <source>
        <strain evidence="4">MX1 / ATCC 50154</strain>
    </source>
</reference>
<dbReference type="PANTHER" id="PTHR23150">
    <property type="entry name" value="SULFATASE MODIFYING FACTOR 1, 2"/>
    <property type="match status" value="1"/>
</dbReference>
<dbReference type="Proteomes" id="UP000001357">
    <property type="component" value="Unassembled WGS sequence"/>
</dbReference>
<dbReference type="KEGG" id="mbr:MONBRDRAFT_10211"/>
<feature type="signal peptide" evidence="1">
    <location>
        <begin position="1"/>
        <end position="23"/>
    </location>
</feature>
<dbReference type="InterPro" id="IPR005532">
    <property type="entry name" value="SUMF_dom"/>
</dbReference>
<dbReference type="Pfam" id="PF03781">
    <property type="entry name" value="FGE-sulfatase"/>
    <property type="match status" value="1"/>
</dbReference>
<dbReference type="InterPro" id="IPR051043">
    <property type="entry name" value="Sulfatase_Mod_Factor_Kinase"/>
</dbReference>
<dbReference type="STRING" id="81824.A9V5J3"/>
<keyword evidence="1" id="KW-0732">Signal</keyword>
<proteinExistence type="predicted"/>
<gene>
    <name evidence="3" type="ORF">MONBRDRAFT_10211</name>
</gene>
<dbReference type="PANTHER" id="PTHR23150:SF33">
    <property type="entry name" value="INACTIVE C-ALPHA-FORMYLGLYCINE-GENERATING ENZYME 2"/>
    <property type="match status" value="1"/>
</dbReference>